<accession>A0ABS0YJ33</accession>
<dbReference type="RefSeq" id="WP_199390738.1">
    <property type="nucleotide sequence ID" value="NZ_JAEMHL010000014.1"/>
</dbReference>
<name>A0ABS0YJ33_9BACT</name>
<sequence>MAKTSVRLPPEICKKLESEVRKLGEIGGGTVTVSELIRACIVEHFPEISTRARKEKTSLAELRDEISQLKDRHILLARDVENLVQTLSEVLPLLATREQVDSLTDGIAAVLRSAKVR</sequence>
<evidence type="ECO:0000313" key="2">
    <source>
        <dbReference type="EMBL" id="MBJ6752325.1"/>
    </source>
</evidence>
<gene>
    <name evidence="2" type="ORF">JFN91_19070</name>
</gene>
<evidence type="ECO:0000313" key="3">
    <source>
        <dbReference type="Proteomes" id="UP000614714"/>
    </source>
</evidence>
<keyword evidence="1" id="KW-0175">Coiled coil</keyword>
<dbReference type="Proteomes" id="UP000614714">
    <property type="component" value="Unassembled WGS sequence"/>
</dbReference>
<proteinExistence type="predicted"/>
<feature type="coiled-coil region" evidence="1">
    <location>
        <begin position="52"/>
        <end position="79"/>
    </location>
</feature>
<organism evidence="2 3">
    <name type="scientific">Geomonas anaerohicana</name>
    <dbReference type="NCBI Taxonomy" id="2798583"/>
    <lineage>
        <taxon>Bacteria</taxon>
        <taxon>Pseudomonadati</taxon>
        <taxon>Thermodesulfobacteriota</taxon>
        <taxon>Desulfuromonadia</taxon>
        <taxon>Geobacterales</taxon>
        <taxon>Geobacteraceae</taxon>
        <taxon>Geomonas</taxon>
    </lineage>
</organism>
<protein>
    <recommendedName>
        <fullName evidence="4">Ribbon-helix-helix protein CopG domain-containing protein</fullName>
    </recommendedName>
</protein>
<dbReference type="EMBL" id="JAEMHL010000014">
    <property type="protein sequence ID" value="MBJ6752325.1"/>
    <property type="molecule type" value="Genomic_DNA"/>
</dbReference>
<evidence type="ECO:0000256" key="1">
    <source>
        <dbReference type="SAM" id="Coils"/>
    </source>
</evidence>
<comment type="caution">
    <text evidence="2">The sequence shown here is derived from an EMBL/GenBank/DDBJ whole genome shotgun (WGS) entry which is preliminary data.</text>
</comment>
<keyword evidence="3" id="KW-1185">Reference proteome</keyword>
<reference evidence="2 3" key="1">
    <citation type="submission" date="2020-12" db="EMBL/GenBank/DDBJ databases">
        <title>Geomonas sp. Red421, isolated from paddy soil.</title>
        <authorList>
            <person name="Xu Z."/>
            <person name="Zhang Z."/>
            <person name="Masuda Y."/>
            <person name="Itoh H."/>
            <person name="Senoo K."/>
        </authorList>
    </citation>
    <scope>NUCLEOTIDE SEQUENCE [LARGE SCALE GENOMIC DNA]</scope>
    <source>
        <strain evidence="2 3">Red421</strain>
    </source>
</reference>
<evidence type="ECO:0008006" key="4">
    <source>
        <dbReference type="Google" id="ProtNLM"/>
    </source>
</evidence>